<sequence length="635" mass="70195">MPPAPASTTSPYSSLSQKLRGLGSLARHRFSKGEEDNKASSSPTQEFQIVHTPDRPERLVSPVEAPTEEECGDEIARWQLQAEAADAEGGRVTAMVMYSRYDHGRTDLEDTSSVSTEIDDDYVARPGHDGTTEPVVGQALAGRTRPLPTGLLQQPQQSHSQLLRRRAVKNHQQQHGEDLREQARYEGFDMAGYGYQQRQSPGTNDGMLDAPSPPPPPPPPVPAPAPLFSGRARAMAPTSHPRSFEGVQAVGRGEEEVTRKYTGVRTGEIYRDGLCPYCRKYFGRGTLPMACPYLDCQRDLRKCLWYPNRREAEKAPPRLYERPFLDMAPKQQQKVVQRPPPQTEVGQPGVPSFNIEAPTPTDDPLPSRPLRTPPPPPPIAPPPSPPRHRRWERAPSTHDPPQRSKSPAPSAAETEHYREKPLPRPPPPPPKRSERRPSPPPPPPSRPPPAPGADVSTPESIAERHQSDLDGAQLQGDTTTQGVVADAREQLELLPPRAYTPQPQLQNQSQARIRTQSQTRTQQATPSQQAKAEKEEKDEEEQQQQKETSGHDALQPPTLDRSKTFGRARKKRRTENAGDDADRHAELYMDIIEQYEYEDVEAADSGDGGGNAGGSGHGYGARRGREGEGGREDFV</sequence>
<feature type="compositionally biased region" description="Low complexity" evidence="1">
    <location>
        <begin position="508"/>
        <end position="530"/>
    </location>
</feature>
<feature type="compositionally biased region" description="Pro residues" evidence="1">
    <location>
        <begin position="438"/>
        <end position="451"/>
    </location>
</feature>
<feature type="compositionally biased region" description="Basic residues" evidence="1">
    <location>
        <begin position="564"/>
        <end position="573"/>
    </location>
</feature>
<proteinExistence type="predicted"/>
<feature type="region of interest" description="Disordered" evidence="1">
    <location>
        <begin position="194"/>
        <end position="224"/>
    </location>
</feature>
<feature type="compositionally biased region" description="Basic and acidic residues" evidence="1">
    <location>
        <begin position="623"/>
        <end position="635"/>
    </location>
</feature>
<evidence type="ECO:0000313" key="2">
    <source>
        <dbReference type="EMBL" id="KAL1838987.1"/>
    </source>
</evidence>
<evidence type="ECO:0000313" key="3">
    <source>
        <dbReference type="Proteomes" id="UP001583172"/>
    </source>
</evidence>
<feature type="compositionally biased region" description="Pro residues" evidence="1">
    <location>
        <begin position="361"/>
        <end position="385"/>
    </location>
</feature>
<reference evidence="2 3" key="1">
    <citation type="journal article" date="2024" name="Commun. Biol.">
        <title>Comparative genomic analysis of thermophilic fungi reveals convergent evolutionary adaptations and gene losses.</title>
        <authorList>
            <person name="Steindorff A.S."/>
            <person name="Aguilar-Pontes M.V."/>
            <person name="Robinson A.J."/>
            <person name="Andreopoulos B."/>
            <person name="LaButti K."/>
            <person name="Kuo A."/>
            <person name="Mondo S."/>
            <person name="Riley R."/>
            <person name="Otillar R."/>
            <person name="Haridas S."/>
            <person name="Lipzen A."/>
            <person name="Grimwood J."/>
            <person name="Schmutz J."/>
            <person name="Clum A."/>
            <person name="Reid I.D."/>
            <person name="Moisan M.C."/>
            <person name="Butler G."/>
            <person name="Nguyen T.T.M."/>
            <person name="Dewar K."/>
            <person name="Conant G."/>
            <person name="Drula E."/>
            <person name="Henrissat B."/>
            <person name="Hansel C."/>
            <person name="Singer S."/>
            <person name="Hutchinson M.I."/>
            <person name="de Vries R.P."/>
            <person name="Natvig D.O."/>
            <person name="Powell A.J."/>
            <person name="Tsang A."/>
            <person name="Grigoriev I.V."/>
        </authorList>
    </citation>
    <scope>NUCLEOTIDE SEQUENCE [LARGE SCALE GENOMIC DNA]</scope>
    <source>
        <strain evidence="2 3">CBS 620.91</strain>
    </source>
</reference>
<feature type="compositionally biased region" description="Basic and acidic residues" evidence="1">
    <location>
        <begin position="574"/>
        <end position="585"/>
    </location>
</feature>
<feature type="region of interest" description="Disordered" evidence="1">
    <location>
        <begin position="158"/>
        <end position="178"/>
    </location>
</feature>
<feature type="region of interest" description="Disordered" evidence="1">
    <location>
        <begin position="330"/>
        <end position="585"/>
    </location>
</feature>
<keyword evidence="3" id="KW-1185">Reference proteome</keyword>
<gene>
    <name evidence="2" type="ORF">VTJ49DRAFT_1998</name>
</gene>
<comment type="caution">
    <text evidence="2">The sequence shown here is derived from an EMBL/GenBank/DDBJ whole genome shotgun (WGS) entry which is preliminary data.</text>
</comment>
<feature type="compositionally biased region" description="Gly residues" evidence="1">
    <location>
        <begin position="606"/>
        <end position="621"/>
    </location>
</feature>
<feature type="compositionally biased region" description="Low complexity" evidence="1">
    <location>
        <begin position="1"/>
        <end position="14"/>
    </location>
</feature>
<evidence type="ECO:0000256" key="1">
    <source>
        <dbReference type="SAM" id="MobiDB-lite"/>
    </source>
</evidence>
<feature type="region of interest" description="Disordered" evidence="1">
    <location>
        <begin position="1"/>
        <end position="71"/>
    </location>
</feature>
<accession>A0ABR3VBA1</accession>
<feature type="region of interest" description="Disordered" evidence="1">
    <location>
        <begin position="600"/>
        <end position="635"/>
    </location>
</feature>
<feature type="compositionally biased region" description="Pro residues" evidence="1">
    <location>
        <begin position="211"/>
        <end position="224"/>
    </location>
</feature>
<feature type="compositionally biased region" description="Basic and acidic residues" evidence="1">
    <location>
        <begin position="413"/>
        <end position="422"/>
    </location>
</feature>
<dbReference type="PRINTS" id="PR01217">
    <property type="entry name" value="PRICHEXTENSN"/>
</dbReference>
<feature type="compositionally biased region" description="Basic and acidic residues" evidence="1">
    <location>
        <begin position="392"/>
        <end position="402"/>
    </location>
</feature>
<name>A0ABR3VBA1_HUMIN</name>
<dbReference type="EMBL" id="JAZGSY010000181">
    <property type="protein sequence ID" value="KAL1838987.1"/>
    <property type="molecule type" value="Genomic_DNA"/>
</dbReference>
<organism evidence="2 3">
    <name type="scientific">Humicola insolens</name>
    <name type="common">Soft-rot fungus</name>
    <dbReference type="NCBI Taxonomy" id="85995"/>
    <lineage>
        <taxon>Eukaryota</taxon>
        <taxon>Fungi</taxon>
        <taxon>Dikarya</taxon>
        <taxon>Ascomycota</taxon>
        <taxon>Pezizomycotina</taxon>
        <taxon>Sordariomycetes</taxon>
        <taxon>Sordariomycetidae</taxon>
        <taxon>Sordariales</taxon>
        <taxon>Chaetomiaceae</taxon>
        <taxon>Mycothermus</taxon>
    </lineage>
</organism>
<dbReference type="Proteomes" id="UP001583172">
    <property type="component" value="Unassembled WGS sequence"/>
</dbReference>
<protein>
    <submittedName>
        <fullName evidence="2">Uncharacterized protein</fullName>
    </submittedName>
</protein>